<evidence type="ECO:0000313" key="2">
    <source>
        <dbReference type="EMBL" id="SDK18807.1"/>
    </source>
</evidence>
<organism evidence="2 3">
    <name type="scientific">Methanoculleus thermophilus</name>
    <dbReference type="NCBI Taxonomy" id="2200"/>
    <lineage>
        <taxon>Archaea</taxon>
        <taxon>Methanobacteriati</taxon>
        <taxon>Methanobacteriota</taxon>
        <taxon>Stenosarchaea group</taxon>
        <taxon>Methanomicrobia</taxon>
        <taxon>Methanomicrobiales</taxon>
        <taxon>Methanomicrobiaceae</taxon>
        <taxon>Methanoculleus</taxon>
    </lineage>
</organism>
<protein>
    <submittedName>
        <fullName evidence="2">Uncharacterized protein</fullName>
    </submittedName>
</protein>
<dbReference type="EMBL" id="FNFT01000005">
    <property type="protein sequence ID" value="SDK18807.1"/>
    <property type="molecule type" value="Genomic_DNA"/>
</dbReference>
<dbReference type="RefSeq" id="WP_066957799.1">
    <property type="nucleotide sequence ID" value="NZ_BCNX01000008.1"/>
</dbReference>
<reference evidence="2 3" key="1">
    <citation type="submission" date="2016-10" db="EMBL/GenBank/DDBJ databases">
        <authorList>
            <person name="Varghese N."/>
            <person name="Submissions S."/>
        </authorList>
    </citation>
    <scope>NUCLEOTIDE SEQUENCE [LARGE SCALE GENOMIC DNA]</scope>
    <source>
        <strain evidence="2 3">DSM 2373</strain>
    </source>
</reference>
<dbReference type="Proteomes" id="UP000326500">
    <property type="component" value="Unassembled WGS sequence"/>
</dbReference>
<sequence length="83" mass="9461">MQRKISMDTLLTGLFVAMLLLLLFYDPIWVLHPAIEPLLMLFAQSIGLVFLVLVVFCIIGLVLLVVRRLYGVCRNVARKCREA</sequence>
<accession>A0A1G8ZUZ4</accession>
<feature type="transmembrane region" description="Helical" evidence="1">
    <location>
        <begin position="43"/>
        <end position="66"/>
    </location>
</feature>
<evidence type="ECO:0000313" key="3">
    <source>
        <dbReference type="Proteomes" id="UP000326500"/>
    </source>
</evidence>
<keyword evidence="1" id="KW-1133">Transmembrane helix</keyword>
<keyword evidence="1" id="KW-0472">Membrane</keyword>
<dbReference type="AlphaFoldDB" id="A0A1G8ZUZ4"/>
<name>A0A1G8ZUZ4_9EURY</name>
<evidence type="ECO:0000256" key="1">
    <source>
        <dbReference type="SAM" id="Phobius"/>
    </source>
</evidence>
<keyword evidence="1" id="KW-0812">Transmembrane</keyword>
<proteinExistence type="predicted"/>
<gene>
    <name evidence="2" type="ORF">SAMN04488571_10525</name>
</gene>
<keyword evidence="3" id="KW-1185">Reference proteome</keyword>